<evidence type="ECO:0000256" key="5">
    <source>
        <dbReference type="ARBA" id="ARBA00023136"/>
    </source>
</evidence>
<organism evidence="9 10">
    <name type="scientific">Hydrocarboniphaga effusa AP103</name>
    <dbReference type="NCBI Taxonomy" id="1172194"/>
    <lineage>
        <taxon>Bacteria</taxon>
        <taxon>Pseudomonadati</taxon>
        <taxon>Pseudomonadota</taxon>
        <taxon>Gammaproteobacteria</taxon>
        <taxon>Nevskiales</taxon>
        <taxon>Nevskiaceae</taxon>
        <taxon>Hydrocarboniphaga</taxon>
    </lineage>
</organism>
<comment type="similarity">
    <text evidence="6">Belongs to the exbB/tolQ family.</text>
</comment>
<accession>I8HYE9</accession>
<dbReference type="GO" id="GO:0005886">
    <property type="term" value="C:plasma membrane"/>
    <property type="evidence" value="ECO:0007669"/>
    <property type="project" value="UniProtKB-SubCell"/>
</dbReference>
<feature type="transmembrane region" description="Helical" evidence="7">
    <location>
        <begin position="29"/>
        <end position="49"/>
    </location>
</feature>
<name>I8HYE9_9GAMM</name>
<dbReference type="OrthoDB" id="9806929at2"/>
<keyword evidence="9" id="KW-0969">Cilium</keyword>
<dbReference type="AlphaFoldDB" id="I8HYE9"/>
<protein>
    <submittedName>
        <fullName evidence="9">Flagellar motor protein</fullName>
    </submittedName>
</protein>
<dbReference type="PANTHER" id="PTHR30433:SF3">
    <property type="entry name" value="MOTILITY PROTEIN A"/>
    <property type="match status" value="1"/>
</dbReference>
<evidence type="ECO:0000256" key="4">
    <source>
        <dbReference type="ARBA" id="ARBA00022989"/>
    </source>
</evidence>
<dbReference type="NCBIfam" id="NF006583">
    <property type="entry name" value="PRK09109.1"/>
    <property type="match status" value="1"/>
</dbReference>
<proteinExistence type="inferred from homology"/>
<dbReference type="GO" id="GO:0071978">
    <property type="term" value="P:bacterial-type flagellum-dependent swarming motility"/>
    <property type="evidence" value="ECO:0007669"/>
    <property type="project" value="InterPro"/>
</dbReference>
<dbReference type="InterPro" id="IPR047055">
    <property type="entry name" value="MotA-like"/>
</dbReference>
<evidence type="ECO:0000313" key="9">
    <source>
        <dbReference type="EMBL" id="EIT68461.1"/>
    </source>
</evidence>
<evidence type="ECO:0000256" key="2">
    <source>
        <dbReference type="ARBA" id="ARBA00022475"/>
    </source>
</evidence>
<dbReference type="GO" id="GO:0015031">
    <property type="term" value="P:protein transport"/>
    <property type="evidence" value="ECO:0007669"/>
    <property type="project" value="UniProtKB-KW"/>
</dbReference>
<reference evidence="9 10" key="1">
    <citation type="journal article" date="2012" name="J. Bacteriol.">
        <title>Genome Sequence of n-Alkane-Degrading Hydrocarboniphaga effusa Strain AP103T (ATCC BAA-332T).</title>
        <authorList>
            <person name="Chang H.K."/>
            <person name="Zylstra G.J."/>
            <person name="Chae J.C."/>
        </authorList>
    </citation>
    <scope>NUCLEOTIDE SEQUENCE [LARGE SCALE GENOMIC DNA]</scope>
    <source>
        <strain evidence="9 10">AP103</strain>
    </source>
</reference>
<evidence type="ECO:0000313" key="10">
    <source>
        <dbReference type="Proteomes" id="UP000003704"/>
    </source>
</evidence>
<feature type="transmembrane region" description="Helical" evidence="7">
    <location>
        <begin position="182"/>
        <end position="201"/>
    </location>
</feature>
<dbReference type="RefSeq" id="WP_007186593.1">
    <property type="nucleotide sequence ID" value="NZ_AKGD01000003.1"/>
</dbReference>
<sequence>MDILSLVAAILAFVVLIVGTILKGANPLALLSPAAFVIVIVGTLSAVMMQMPLKTFLHGLKLGKWIFKPPQQQPNDLIAKIVEWSNAARKQGLLALEPSVESESDHFTRKGLQMLVDGAEPDVIRGTLEVELSVSEHHDLAGAKVFEAFGIYAPTLGIIGAVMGLMAVMANLADPSKLGHGIAAAFVATIYGIGSANLFFLPMAAKLKSVISDQTRVREMIIEGLIGISQGDNPRNIEVRLQGYVH</sequence>
<keyword evidence="6" id="KW-0813">Transport</keyword>
<dbReference type="Pfam" id="PF01618">
    <property type="entry name" value="MotA_ExbB"/>
    <property type="match status" value="1"/>
</dbReference>
<keyword evidence="9" id="KW-0966">Cell projection</keyword>
<keyword evidence="2" id="KW-1003">Cell membrane</keyword>
<dbReference type="EMBL" id="AKGD01000003">
    <property type="protein sequence ID" value="EIT68461.1"/>
    <property type="molecule type" value="Genomic_DNA"/>
</dbReference>
<dbReference type="STRING" id="1172194.WQQ_36560"/>
<keyword evidence="9" id="KW-0282">Flagellum</keyword>
<comment type="subcellular location">
    <subcellularLocation>
        <location evidence="1">Cell membrane</location>
        <topology evidence="1">Multi-pass membrane protein</topology>
    </subcellularLocation>
    <subcellularLocation>
        <location evidence="6">Membrane</location>
        <topology evidence="6">Multi-pass membrane protein</topology>
    </subcellularLocation>
</comment>
<feature type="transmembrane region" description="Helical" evidence="7">
    <location>
        <begin position="149"/>
        <end position="170"/>
    </location>
</feature>
<evidence type="ECO:0000259" key="8">
    <source>
        <dbReference type="Pfam" id="PF01618"/>
    </source>
</evidence>
<dbReference type="GO" id="GO:0006935">
    <property type="term" value="P:chemotaxis"/>
    <property type="evidence" value="ECO:0007669"/>
    <property type="project" value="InterPro"/>
</dbReference>
<dbReference type="Proteomes" id="UP000003704">
    <property type="component" value="Unassembled WGS sequence"/>
</dbReference>
<dbReference type="PANTHER" id="PTHR30433">
    <property type="entry name" value="CHEMOTAXIS PROTEIN MOTA"/>
    <property type="match status" value="1"/>
</dbReference>
<keyword evidence="5 7" id="KW-0472">Membrane</keyword>
<evidence type="ECO:0000256" key="6">
    <source>
        <dbReference type="RuleBase" id="RU004057"/>
    </source>
</evidence>
<keyword evidence="10" id="KW-1185">Reference proteome</keyword>
<evidence type="ECO:0000256" key="3">
    <source>
        <dbReference type="ARBA" id="ARBA00022692"/>
    </source>
</evidence>
<dbReference type="InterPro" id="IPR002898">
    <property type="entry name" value="MotA_ExbB_proton_chnl"/>
</dbReference>
<keyword evidence="4 7" id="KW-1133">Transmembrane helix</keyword>
<gene>
    <name evidence="9" type="ORF">WQQ_36560</name>
</gene>
<dbReference type="PATRIC" id="fig|1172194.4.peg.3548"/>
<feature type="domain" description="MotA/TolQ/ExbB proton channel" evidence="8">
    <location>
        <begin position="101"/>
        <end position="220"/>
    </location>
</feature>
<evidence type="ECO:0000256" key="1">
    <source>
        <dbReference type="ARBA" id="ARBA00004651"/>
    </source>
</evidence>
<keyword evidence="3 7" id="KW-0812">Transmembrane</keyword>
<keyword evidence="6" id="KW-0653">Protein transport</keyword>
<comment type="caution">
    <text evidence="9">The sequence shown here is derived from an EMBL/GenBank/DDBJ whole genome shotgun (WGS) entry which is preliminary data.</text>
</comment>
<evidence type="ECO:0000256" key="7">
    <source>
        <dbReference type="SAM" id="Phobius"/>
    </source>
</evidence>